<keyword evidence="3" id="KW-1185">Reference proteome</keyword>
<feature type="region of interest" description="Disordered" evidence="1">
    <location>
        <begin position="1"/>
        <end position="62"/>
    </location>
</feature>
<sequence>PPPEESRKSPKESLGESKESKESLGELKKSTTGRIERENPPGESKESTPPPGESKSSRITNSSLWTLLILLGESKEFTKNHHAITRSKSRHFTSW</sequence>
<dbReference type="AlphaFoldDB" id="A0A9N9PFR5"/>
<name>A0A9N9PFR5_9GLOM</name>
<organism evidence="2 3">
    <name type="scientific">Racocetra fulgida</name>
    <dbReference type="NCBI Taxonomy" id="60492"/>
    <lineage>
        <taxon>Eukaryota</taxon>
        <taxon>Fungi</taxon>
        <taxon>Fungi incertae sedis</taxon>
        <taxon>Mucoromycota</taxon>
        <taxon>Glomeromycotina</taxon>
        <taxon>Glomeromycetes</taxon>
        <taxon>Diversisporales</taxon>
        <taxon>Gigasporaceae</taxon>
        <taxon>Racocetra</taxon>
    </lineage>
</organism>
<feature type="non-terminal residue" evidence="2">
    <location>
        <position position="95"/>
    </location>
</feature>
<accession>A0A9N9PFR5</accession>
<feature type="compositionally biased region" description="Basic and acidic residues" evidence="1">
    <location>
        <begin position="1"/>
        <end position="46"/>
    </location>
</feature>
<reference evidence="2" key="1">
    <citation type="submission" date="2021-06" db="EMBL/GenBank/DDBJ databases">
        <authorList>
            <person name="Kallberg Y."/>
            <person name="Tangrot J."/>
            <person name="Rosling A."/>
        </authorList>
    </citation>
    <scope>NUCLEOTIDE SEQUENCE</scope>
    <source>
        <strain evidence="2">IN212</strain>
    </source>
</reference>
<evidence type="ECO:0000256" key="1">
    <source>
        <dbReference type="SAM" id="MobiDB-lite"/>
    </source>
</evidence>
<protein>
    <submittedName>
        <fullName evidence="2">294_t:CDS:1</fullName>
    </submittedName>
</protein>
<comment type="caution">
    <text evidence="2">The sequence shown here is derived from an EMBL/GenBank/DDBJ whole genome shotgun (WGS) entry which is preliminary data.</text>
</comment>
<evidence type="ECO:0000313" key="2">
    <source>
        <dbReference type="EMBL" id="CAG8816787.1"/>
    </source>
</evidence>
<proteinExistence type="predicted"/>
<dbReference type="Proteomes" id="UP000789396">
    <property type="component" value="Unassembled WGS sequence"/>
</dbReference>
<gene>
    <name evidence="2" type="ORF">RFULGI_LOCUS19295</name>
</gene>
<dbReference type="EMBL" id="CAJVPZ010093340">
    <property type="protein sequence ID" value="CAG8816787.1"/>
    <property type="molecule type" value="Genomic_DNA"/>
</dbReference>
<evidence type="ECO:0000313" key="3">
    <source>
        <dbReference type="Proteomes" id="UP000789396"/>
    </source>
</evidence>
<feature type="non-terminal residue" evidence="2">
    <location>
        <position position="1"/>
    </location>
</feature>